<evidence type="ECO:0000313" key="8">
    <source>
        <dbReference type="EMBL" id="MCY1138159.1"/>
    </source>
</evidence>
<dbReference type="PROSITE" id="PS00622">
    <property type="entry name" value="HTH_LUXR_1"/>
    <property type="match status" value="1"/>
</dbReference>
<sequence>MSNLDNRTVALLAPRRPVKMPASLRVVVADDHPLIRAGIGALLAACPDIDVVAETAGGEDAVKTVAATLCPDVLLLEVPGVDGEAVDAISRIVADGLNYCAERPVRVLALAADYTPQLAWAAMRAGAAGFLLLSRPPEVLVSAVRAVATAGVWLDDVVVRDLLLEPVSRTADGESSNALIRRLTVREREVLVLLAHGLGNAEIAERLWLSDGTVRTHIGRILMKLQCRDRTRAVVVAYRSGLVRVLPDEAVPA</sequence>
<dbReference type="SMART" id="SM00448">
    <property type="entry name" value="REC"/>
    <property type="match status" value="1"/>
</dbReference>
<comment type="caution">
    <text evidence="8">The sequence shown here is derived from an EMBL/GenBank/DDBJ whole genome shotgun (WGS) entry which is preliminary data.</text>
</comment>
<dbReference type="SUPFAM" id="SSF46894">
    <property type="entry name" value="C-terminal effector domain of the bipartite response regulators"/>
    <property type="match status" value="1"/>
</dbReference>
<name>A0ABT4AV84_9ACTN</name>
<dbReference type="InterPro" id="IPR058245">
    <property type="entry name" value="NreC/VraR/RcsB-like_REC"/>
</dbReference>
<dbReference type="InterPro" id="IPR001789">
    <property type="entry name" value="Sig_transdc_resp-reg_receiver"/>
</dbReference>
<dbReference type="PROSITE" id="PS50043">
    <property type="entry name" value="HTH_LUXR_2"/>
    <property type="match status" value="1"/>
</dbReference>
<feature type="domain" description="Response regulatory" evidence="7">
    <location>
        <begin position="25"/>
        <end position="148"/>
    </location>
</feature>
<gene>
    <name evidence="8" type="ORF">OWR29_09135</name>
</gene>
<dbReference type="RefSeq" id="WP_267562136.1">
    <property type="nucleotide sequence ID" value="NZ_JAPNTZ010000003.1"/>
</dbReference>
<evidence type="ECO:0000259" key="6">
    <source>
        <dbReference type="PROSITE" id="PS50043"/>
    </source>
</evidence>
<dbReference type="PROSITE" id="PS50110">
    <property type="entry name" value="RESPONSE_REGULATORY"/>
    <property type="match status" value="1"/>
</dbReference>
<proteinExistence type="predicted"/>
<dbReference type="InterPro" id="IPR011006">
    <property type="entry name" value="CheY-like_superfamily"/>
</dbReference>
<feature type="domain" description="HTH luxR-type" evidence="6">
    <location>
        <begin position="176"/>
        <end position="241"/>
    </location>
</feature>
<dbReference type="InterPro" id="IPR016032">
    <property type="entry name" value="Sig_transdc_resp-reg_C-effctor"/>
</dbReference>
<dbReference type="InterPro" id="IPR000792">
    <property type="entry name" value="Tscrpt_reg_LuxR_C"/>
</dbReference>
<evidence type="ECO:0000259" key="7">
    <source>
        <dbReference type="PROSITE" id="PS50110"/>
    </source>
</evidence>
<reference evidence="8" key="1">
    <citation type="submission" date="2022-11" db="EMBL/GenBank/DDBJ databases">
        <authorList>
            <person name="Somphong A."/>
            <person name="Phongsopitanun W."/>
        </authorList>
    </citation>
    <scope>NUCLEOTIDE SEQUENCE</scope>
    <source>
        <strain evidence="8">Pm04-4</strain>
    </source>
</reference>
<keyword evidence="1" id="KW-0597">Phosphoprotein</keyword>
<evidence type="ECO:0000313" key="9">
    <source>
        <dbReference type="Proteomes" id="UP001151002"/>
    </source>
</evidence>
<dbReference type="CDD" id="cd06170">
    <property type="entry name" value="LuxR_C_like"/>
    <property type="match status" value="1"/>
</dbReference>
<evidence type="ECO:0000256" key="2">
    <source>
        <dbReference type="ARBA" id="ARBA00023015"/>
    </source>
</evidence>
<dbReference type="PRINTS" id="PR00038">
    <property type="entry name" value="HTHLUXR"/>
</dbReference>
<keyword evidence="9" id="KW-1185">Reference proteome</keyword>
<dbReference type="PANTHER" id="PTHR43214">
    <property type="entry name" value="TWO-COMPONENT RESPONSE REGULATOR"/>
    <property type="match status" value="1"/>
</dbReference>
<accession>A0ABT4AV84</accession>
<dbReference type="SMART" id="SM00421">
    <property type="entry name" value="HTH_LUXR"/>
    <property type="match status" value="1"/>
</dbReference>
<protein>
    <submittedName>
        <fullName evidence="8">Response regulator transcription factor</fullName>
    </submittedName>
</protein>
<dbReference type="EMBL" id="JAPNTZ010000003">
    <property type="protein sequence ID" value="MCY1138159.1"/>
    <property type="molecule type" value="Genomic_DNA"/>
</dbReference>
<dbReference type="Pfam" id="PF00196">
    <property type="entry name" value="GerE"/>
    <property type="match status" value="1"/>
</dbReference>
<keyword evidence="3" id="KW-0238">DNA-binding</keyword>
<comment type="caution">
    <text evidence="5">Lacks conserved residue(s) required for the propagation of feature annotation.</text>
</comment>
<dbReference type="SUPFAM" id="SSF52172">
    <property type="entry name" value="CheY-like"/>
    <property type="match status" value="1"/>
</dbReference>
<dbReference type="Proteomes" id="UP001151002">
    <property type="component" value="Unassembled WGS sequence"/>
</dbReference>
<keyword evidence="4" id="KW-0804">Transcription</keyword>
<evidence type="ECO:0000256" key="1">
    <source>
        <dbReference type="ARBA" id="ARBA00022553"/>
    </source>
</evidence>
<evidence type="ECO:0000256" key="5">
    <source>
        <dbReference type="PROSITE-ProRule" id="PRU00169"/>
    </source>
</evidence>
<dbReference type="InterPro" id="IPR039420">
    <property type="entry name" value="WalR-like"/>
</dbReference>
<dbReference type="PANTHER" id="PTHR43214:SF24">
    <property type="entry name" value="TRANSCRIPTIONAL REGULATORY PROTEIN NARL-RELATED"/>
    <property type="match status" value="1"/>
</dbReference>
<dbReference type="Pfam" id="PF00072">
    <property type="entry name" value="Response_reg"/>
    <property type="match status" value="1"/>
</dbReference>
<keyword evidence="2" id="KW-0805">Transcription regulation</keyword>
<evidence type="ECO:0000256" key="4">
    <source>
        <dbReference type="ARBA" id="ARBA00023163"/>
    </source>
</evidence>
<organism evidence="8 9">
    <name type="scientific">Paractinoplanes pyxinae</name>
    <dbReference type="NCBI Taxonomy" id="2997416"/>
    <lineage>
        <taxon>Bacteria</taxon>
        <taxon>Bacillati</taxon>
        <taxon>Actinomycetota</taxon>
        <taxon>Actinomycetes</taxon>
        <taxon>Micromonosporales</taxon>
        <taxon>Micromonosporaceae</taxon>
        <taxon>Paractinoplanes</taxon>
    </lineage>
</organism>
<dbReference type="Gene3D" id="3.40.50.2300">
    <property type="match status" value="1"/>
</dbReference>
<dbReference type="CDD" id="cd17535">
    <property type="entry name" value="REC_NarL-like"/>
    <property type="match status" value="1"/>
</dbReference>
<evidence type="ECO:0000256" key="3">
    <source>
        <dbReference type="ARBA" id="ARBA00023125"/>
    </source>
</evidence>